<dbReference type="AlphaFoldDB" id="A0A918C4H6"/>
<reference evidence="2" key="1">
    <citation type="journal article" date="2014" name="Int. J. Syst. Evol. Microbiol.">
        <title>Complete genome sequence of Corynebacterium casei LMG S-19264T (=DSM 44701T), isolated from a smear-ripened cheese.</title>
        <authorList>
            <consortium name="US DOE Joint Genome Institute (JGI-PGF)"/>
            <person name="Walter F."/>
            <person name="Albersmeier A."/>
            <person name="Kalinowski J."/>
            <person name="Ruckert C."/>
        </authorList>
    </citation>
    <scope>NUCLEOTIDE SEQUENCE</scope>
    <source>
        <strain evidence="2">JCM 4346</strain>
    </source>
</reference>
<comment type="caution">
    <text evidence="2">The sequence shown here is derived from an EMBL/GenBank/DDBJ whole genome shotgun (WGS) entry which is preliminary data.</text>
</comment>
<gene>
    <name evidence="2" type="ORF">GCM10010251_22350</name>
</gene>
<name>A0A918C4H6_9ACTN</name>
<proteinExistence type="predicted"/>
<reference evidence="2" key="2">
    <citation type="submission" date="2020-09" db="EMBL/GenBank/DDBJ databases">
        <authorList>
            <person name="Sun Q."/>
            <person name="Ohkuma M."/>
        </authorList>
    </citation>
    <scope>NUCLEOTIDE SEQUENCE</scope>
    <source>
        <strain evidence="2">JCM 4346</strain>
    </source>
</reference>
<feature type="region of interest" description="Disordered" evidence="1">
    <location>
        <begin position="1"/>
        <end position="79"/>
    </location>
</feature>
<feature type="compositionally biased region" description="Basic and acidic residues" evidence="1">
    <location>
        <begin position="41"/>
        <end position="55"/>
    </location>
</feature>
<keyword evidence="3" id="KW-1185">Reference proteome</keyword>
<feature type="compositionally biased region" description="Polar residues" evidence="1">
    <location>
        <begin position="1"/>
        <end position="10"/>
    </location>
</feature>
<sequence>MRAADNSPTRPTGPPRAINPTRSMREPGGRGNTSTGSQRDTTGDREDDMERHDPLETAGARGEAGPSEAPEVAPGSEGWRDMEIWKVLIGADIELNPEPLPSTYVETED</sequence>
<evidence type="ECO:0000313" key="2">
    <source>
        <dbReference type="EMBL" id="GGR06154.1"/>
    </source>
</evidence>
<dbReference type="EMBL" id="BMSX01000004">
    <property type="protein sequence ID" value="GGR06154.1"/>
    <property type="molecule type" value="Genomic_DNA"/>
</dbReference>
<organism evidence="2 3">
    <name type="scientific">Streptomyces aurantiogriseus</name>
    <dbReference type="NCBI Taxonomy" id="66870"/>
    <lineage>
        <taxon>Bacteria</taxon>
        <taxon>Bacillati</taxon>
        <taxon>Actinomycetota</taxon>
        <taxon>Actinomycetes</taxon>
        <taxon>Kitasatosporales</taxon>
        <taxon>Streptomycetaceae</taxon>
        <taxon>Streptomyces</taxon>
    </lineage>
</organism>
<dbReference type="Proteomes" id="UP000658320">
    <property type="component" value="Unassembled WGS sequence"/>
</dbReference>
<accession>A0A918C4H6</accession>
<protein>
    <submittedName>
        <fullName evidence="2">Uncharacterized protein</fullName>
    </submittedName>
</protein>
<evidence type="ECO:0000313" key="3">
    <source>
        <dbReference type="Proteomes" id="UP000658320"/>
    </source>
</evidence>
<evidence type="ECO:0000256" key="1">
    <source>
        <dbReference type="SAM" id="MobiDB-lite"/>
    </source>
</evidence>